<feature type="compositionally biased region" description="Polar residues" evidence="1">
    <location>
        <begin position="83"/>
        <end position="94"/>
    </location>
</feature>
<dbReference type="EMBL" id="CM004387">
    <property type="protein sequence ID" value="OAY62160.1"/>
    <property type="molecule type" value="Genomic_DNA"/>
</dbReference>
<feature type="region of interest" description="Disordered" evidence="1">
    <location>
        <begin position="1132"/>
        <end position="1154"/>
    </location>
</feature>
<dbReference type="AlphaFoldDB" id="A0A2C9WNX2"/>
<feature type="region of interest" description="Disordered" evidence="1">
    <location>
        <begin position="476"/>
        <end position="511"/>
    </location>
</feature>
<dbReference type="STRING" id="3983.A0A2C9WNX2"/>
<dbReference type="OrthoDB" id="611606at2759"/>
<evidence type="ECO:0008006" key="4">
    <source>
        <dbReference type="Google" id="ProtNLM"/>
    </source>
</evidence>
<feature type="region of interest" description="Disordered" evidence="1">
    <location>
        <begin position="860"/>
        <end position="885"/>
    </location>
</feature>
<protein>
    <recommendedName>
        <fullName evidence="4">Embryo defective 1703</fullName>
    </recommendedName>
</protein>
<evidence type="ECO:0000256" key="1">
    <source>
        <dbReference type="SAM" id="MobiDB-lite"/>
    </source>
</evidence>
<keyword evidence="3" id="KW-1185">Reference proteome</keyword>
<name>A0A2C9WNX2_MANES</name>
<accession>A0A2C9WNX2</accession>
<dbReference type="Proteomes" id="UP000091857">
    <property type="component" value="Chromosome 1"/>
</dbReference>
<feature type="compositionally biased region" description="Polar residues" evidence="1">
    <location>
        <begin position="432"/>
        <end position="443"/>
    </location>
</feature>
<proteinExistence type="predicted"/>
<feature type="region of interest" description="Disordered" evidence="1">
    <location>
        <begin position="395"/>
        <end position="449"/>
    </location>
</feature>
<evidence type="ECO:0000313" key="3">
    <source>
        <dbReference type="Proteomes" id="UP000091857"/>
    </source>
</evidence>
<feature type="compositionally biased region" description="Basic and acidic residues" evidence="1">
    <location>
        <begin position="406"/>
        <end position="431"/>
    </location>
</feature>
<organism evidence="2 3">
    <name type="scientific">Manihot esculenta</name>
    <name type="common">Cassava</name>
    <name type="synonym">Jatropha manihot</name>
    <dbReference type="NCBI Taxonomy" id="3983"/>
    <lineage>
        <taxon>Eukaryota</taxon>
        <taxon>Viridiplantae</taxon>
        <taxon>Streptophyta</taxon>
        <taxon>Embryophyta</taxon>
        <taxon>Tracheophyta</taxon>
        <taxon>Spermatophyta</taxon>
        <taxon>Magnoliopsida</taxon>
        <taxon>eudicotyledons</taxon>
        <taxon>Gunneridae</taxon>
        <taxon>Pentapetalae</taxon>
        <taxon>rosids</taxon>
        <taxon>fabids</taxon>
        <taxon>Malpighiales</taxon>
        <taxon>Euphorbiaceae</taxon>
        <taxon>Crotonoideae</taxon>
        <taxon>Manihoteae</taxon>
        <taxon>Manihot</taxon>
    </lineage>
</organism>
<evidence type="ECO:0000313" key="2">
    <source>
        <dbReference type="EMBL" id="OAY62160.1"/>
    </source>
</evidence>
<feature type="compositionally biased region" description="Basic and acidic residues" evidence="1">
    <location>
        <begin position="860"/>
        <end position="870"/>
    </location>
</feature>
<reference evidence="3" key="1">
    <citation type="journal article" date="2016" name="Nat. Biotechnol.">
        <title>Sequencing wild and cultivated cassava and related species reveals extensive interspecific hybridization and genetic diversity.</title>
        <authorList>
            <person name="Bredeson J.V."/>
            <person name="Lyons J.B."/>
            <person name="Prochnik S.E."/>
            <person name="Wu G.A."/>
            <person name="Ha C.M."/>
            <person name="Edsinger-Gonzales E."/>
            <person name="Grimwood J."/>
            <person name="Schmutz J."/>
            <person name="Rabbi I.Y."/>
            <person name="Egesi C."/>
            <person name="Nauluvula P."/>
            <person name="Lebot V."/>
            <person name="Ndunguru J."/>
            <person name="Mkamilo G."/>
            <person name="Bart R.S."/>
            <person name="Setter T.L."/>
            <person name="Gleadow R.M."/>
            <person name="Kulakow P."/>
            <person name="Ferguson M.E."/>
            <person name="Rounsley S."/>
            <person name="Rokhsar D.S."/>
        </authorList>
    </citation>
    <scope>NUCLEOTIDE SEQUENCE [LARGE SCALE GENOMIC DNA]</scope>
    <source>
        <strain evidence="3">cv. AM560-2</strain>
    </source>
</reference>
<feature type="compositionally biased region" description="Basic and acidic residues" evidence="1">
    <location>
        <begin position="490"/>
        <end position="504"/>
    </location>
</feature>
<feature type="compositionally biased region" description="Basic residues" evidence="1">
    <location>
        <begin position="1138"/>
        <end position="1154"/>
    </location>
</feature>
<comment type="caution">
    <text evidence="2">The sequence shown here is derived from an EMBL/GenBank/DDBJ whole genome shotgun (WGS) entry which is preliminary data.</text>
</comment>
<sequence>MELLNPSVSNRHLFTPRSSFFTRKFSFKTCKTKIPSKSHKNLSVPFHLSFFTTRIVLVSAHFGRPTNRRNSLRKKHVDDQQVRQKNPISLNPSSDFQNPNIHFDNIGNSQETLDYDSLEGIDSSYGVGLVEPGWEKTWKTKPKELGESVLSTKLEDWVHQYNKDTAYWGLGSSPIFTLFHDLKGNVKRVIVDEDEILKRSQVKKRELGDITKLNSKISYAKDLARRMEEGGNVIPRNSSVAKFVVSREESGFVNSIRDAVFQPQFVPVLSGLGKLTFCGFVAIWALKKLFTSGNKKEQLTEVEKEMMRRKIKSRQEKEMLEKGRVEVVQEPSELPMLSTEKPKLDKQELMRNILDAKASKDNLVLVDSSGCHTTSSMDFDKKIQEIGAMAREAREIQSGGQPMVNKNREEKQSVKDESSGGTELFEKHTEEVSSISNTQNGESGQRKDIDEITGEISLEGSEGDDTRHLNKVSSEKNGVMHSSCASSVEVSKDRQTMARGEVTHSSDTPDGEWCLPKDKSFTMKPRIIMSVKEAREFLAKSGSKRGQEPNVNKTQEKTIMLSPSSDKVSCSKTSQRVETSTPIFGPVNLGGVLDPSTATNFLKDSILEGNEMVSVQRDDSNDSKEEHGLHNLQNSQTLLNGDINDSKEGIQPVQKENWMEKNFIEVEPIIEKIGDGFRDNYKIAKEKVNQHSAIDLSNLNYDEEDSELEWMKDDDLREIVFQVRENELAGRDPFHLMDAEDKLKFFKGLEEKVEKENEKLFQVHEYLHSNIENLDYGADGISIYDPPEKFIPRWKGAPLEKNPEFFNNFLEQRKAIFAGNASTSYLVKEDEPNLLQISTESLVDEKTSISVSDNALEKTLHSRNSKDSKTVIEGSDGSVRPGKKSGKEYWQHTKKWSRGFWKSYNSETDPEMKSIMKDIGKDLDRWITEEEIQEAADLMKKLPERNKKFMEKKINKLKREMELFGPQAVVSKYSEYAEEKEEDYLWWLDLRHVLCIELYTTQNGEQKIGFYSLEMAADLELEPKPCHVIAFEDAGDCKNLCCIIQTHMDMLGNGHAFVVPRPPKDAFREAKANGFGVTVIRKRELKLNVDQTLEEVEEQITEIGSKMYHDKLMRERSVDTSALMKGVFGVDGQSADAKRKKSKRKLKKPSKKRR</sequence>
<gene>
    <name evidence="2" type="ORF">MANES_01G246200v8</name>
</gene>
<dbReference type="PANTHER" id="PTHR34962:SF1">
    <property type="entry name" value="EMBRYO DEFECTIVE 1703-RELATED"/>
    <property type="match status" value="1"/>
</dbReference>
<dbReference type="Gramene" id="Manes.01G246200.1.v8.1">
    <property type="protein sequence ID" value="Manes.01G246200.1.v8.1.CDS"/>
    <property type="gene ID" value="Manes.01G246200.v8.1"/>
</dbReference>
<feature type="region of interest" description="Disordered" evidence="1">
    <location>
        <begin position="67"/>
        <end position="94"/>
    </location>
</feature>
<dbReference type="PANTHER" id="PTHR34962">
    <property type="entry name" value="EMBRYO DEFECTIVE 1703-RELATED"/>
    <property type="match status" value="1"/>
</dbReference>